<protein>
    <recommendedName>
        <fullName evidence="3">TIGR00725 family protein</fullName>
    </recommendedName>
</protein>
<proteinExistence type="predicted"/>
<evidence type="ECO:0000313" key="1">
    <source>
        <dbReference type="EMBL" id="GGM16262.1"/>
    </source>
</evidence>
<reference evidence="1" key="2">
    <citation type="submission" date="2020-09" db="EMBL/GenBank/DDBJ databases">
        <authorList>
            <person name="Sun Q."/>
            <person name="Zhou Y."/>
        </authorList>
    </citation>
    <scope>NUCLEOTIDE SEQUENCE</scope>
    <source>
        <strain evidence="1">CGMCC 4.7308</strain>
    </source>
</reference>
<dbReference type="PANTHER" id="PTHR43393">
    <property type="entry name" value="CYTOKININ RIBOSIDE 5'-MONOPHOSPHATE PHOSPHORIBOHYDROLASE"/>
    <property type="match status" value="1"/>
</dbReference>
<dbReference type="InterPro" id="IPR041164">
    <property type="entry name" value="LDcluster4"/>
</dbReference>
<dbReference type="GO" id="GO:0005829">
    <property type="term" value="C:cytosol"/>
    <property type="evidence" value="ECO:0007669"/>
    <property type="project" value="TreeGrafter"/>
</dbReference>
<reference evidence="1" key="1">
    <citation type="journal article" date="2014" name="Int. J. Syst. Evol. Microbiol.">
        <title>Complete genome sequence of Corynebacterium casei LMG S-19264T (=DSM 44701T), isolated from a smear-ripened cheese.</title>
        <authorList>
            <consortium name="US DOE Joint Genome Institute (JGI-PGF)"/>
            <person name="Walter F."/>
            <person name="Albersmeier A."/>
            <person name="Kalinowski J."/>
            <person name="Ruckert C."/>
        </authorList>
    </citation>
    <scope>NUCLEOTIDE SEQUENCE</scope>
    <source>
        <strain evidence="1">CGMCC 4.7308</strain>
    </source>
</reference>
<evidence type="ECO:0000313" key="2">
    <source>
        <dbReference type="Proteomes" id="UP000655208"/>
    </source>
</evidence>
<dbReference type="Proteomes" id="UP000655208">
    <property type="component" value="Unassembled WGS sequence"/>
</dbReference>
<dbReference type="InterPro" id="IPR052341">
    <property type="entry name" value="LOG_family_nucleotidases"/>
</dbReference>
<dbReference type="SUPFAM" id="SSF102405">
    <property type="entry name" value="MCP/YpsA-like"/>
    <property type="match status" value="1"/>
</dbReference>
<dbReference type="PANTHER" id="PTHR43393:SF3">
    <property type="entry name" value="LYSINE DECARBOXYLASE-LIKE PROTEIN"/>
    <property type="match status" value="1"/>
</dbReference>
<keyword evidence="2" id="KW-1185">Reference proteome</keyword>
<evidence type="ECO:0008006" key="3">
    <source>
        <dbReference type="Google" id="ProtNLM"/>
    </source>
</evidence>
<gene>
    <name evidence="1" type="ORF">GCM10011594_40380</name>
</gene>
<dbReference type="EMBL" id="BMNA01000015">
    <property type="protein sequence ID" value="GGM16262.1"/>
    <property type="molecule type" value="Genomic_DNA"/>
</dbReference>
<dbReference type="AlphaFoldDB" id="A0A917TD64"/>
<accession>A0A917TD64</accession>
<comment type="caution">
    <text evidence="1">The sequence shown here is derived from an EMBL/GenBank/DDBJ whole genome shotgun (WGS) entry which is preliminary data.</text>
</comment>
<dbReference type="Pfam" id="PF18306">
    <property type="entry name" value="LDcluster4"/>
    <property type="match status" value="1"/>
</dbReference>
<dbReference type="Gene3D" id="3.40.50.450">
    <property type="match status" value="1"/>
</dbReference>
<name>A0A917TD64_9ACTN</name>
<organism evidence="1 2">
    <name type="scientific">Nakamurella endophytica</name>
    <dbReference type="NCBI Taxonomy" id="1748367"/>
    <lineage>
        <taxon>Bacteria</taxon>
        <taxon>Bacillati</taxon>
        <taxon>Actinomycetota</taxon>
        <taxon>Actinomycetes</taxon>
        <taxon>Nakamurellales</taxon>
        <taxon>Nakamurellaceae</taxon>
        <taxon>Nakamurella</taxon>
    </lineage>
</organism>
<sequence length="167" mass="17035">MRRLVIAVVGPSDISEGDSLFEHAVVVGRAVAQHGAILSCGGLGGVMAAAARGARQFSSQADVVGFLPGSDANEADENVSIPIPTEMGEMRNWLVVRSAHGVISIGGSWGTLSEVALAVRHGLPVVSINGWAVSTYDGISPPGVHEESNPANAVSLLCALVARSAAE</sequence>